<reference evidence="2" key="3">
    <citation type="journal article" date="2010" name="Genome Res.">
        <title>Population genomic sequencing of Coccidioides fungi reveals recent hybridization and transposon control.</title>
        <authorList>
            <person name="Neafsey D.E."/>
            <person name="Barker B.M."/>
            <person name="Sharpton T.J."/>
            <person name="Stajich J.E."/>
            <person name="Park D.J."/>
            <person name="Whiston E."/>
            <person name="Hung C.-Y."/>
            <person name="McMahan C."/>
            <person name="White J."/>
            <person name="Sykes S."/>
            <person name="Heiman D."/>
            <person name="Young S."/>
            <person name="Zeng Q."/>
            <person name="Abouelleil A."/>
            <person name="Aftuck L."/>
            <person name="Bessette D."/>
            <person name="Brown A."/>
            <person name="FitzGerald M."/>
            <person name="Lui A."/>
            <person name="Macdonald J.P."/>
            <person name="Priest M."/>
            <person name="Orbach M.J."/>
            <person name="Galgiani J.N."/>
            <person name="Kirkland T.N."/>
            <person name="Cole G.T."/>
            <person name="Birren B.W."/>
            <person name="Henn M.R."/>
            <person name="Taylor J.W."/>
            <person name="Rounsley S.D."/>
        </authorList>
    </citation>
    <scope>NUCLEOTIDE SEQUENCE [LARGE SCALE GENOMIC DNA]</scope>
    <source>
        <strain evidence="2">RMSCC 3488</strain>
    </source>
</reference>
<name>A0A0J6I275_COCPO</name>
<sequence>MGACPRNSCKTLKREATSAEPTAVQLFLPTGSHIPSPQKKIKPRLDYLKHIGFPTFILDPNDLYAFPDVFLVVEKYILSYYIEAAIMLNIAATKWNRMFLHKDLFGGLVRIYSALACREPMEKSGNRS</sequence>
<protein>
    <submittedName>
        <fullName evidence="1">Uncharacterized protein</fullName>
    </submittedName>
</protein>
<gene>
    <name evidence="1" type="ORF">CPAG_01778</name>
</gene>
<reference evidence="2" key="2">
    <citation type="journal article" date="2009" name="Genome Res.">
        <title>Comparative genomic analyses of the human fungal pathogens Coccidioides and their relatives.</title>
        <authorList>
            <person name="Sharpton T.J."/>
            <person name="Stajich J.E."/>
            <person name="Rounsley S.D."/>
            <person name="Gardner M.J."/>
            <person name="Wortman J.R."/>
            <person name="Jordar V.S."/>
            <person name="Maiti R."/>
            <person name="Kodira C.D."/>
            <person name="Neafsey D.E."/>
            <person name="Zeng Q."/>
            <person name="Hung C.-Y."/>
            <person name="McMahan C."/>
            <person name="Muszewska A."/>
            <person name="Grynberg M."/>
            <person name="Mandel M.A."/>
            <person name="Kellner E.M."/>
            <person name="Barker B.M."/>
            <person name="Galgiani J.N."/>
            <person name="Orbach M.J."/>
            <person name="Kirkland T.N."/>
            <person name="Cole G.T."/>
            <person name="Henn M.R."/>
            <person name="Birren B.W."/>
            <person name="Taylor J.W."/>
        </authorList>
    </citation>
    <scope>NUCLEOTIDE SEQUENCE [LARGE SCALE GENOMIC DNA]</scope>
    <source>
        <strain evidence="2">RMSCC 3488</strain>
    </source>
</reference>
<evidence type="ECO:0000313" key="1">
    <source>
        <dbReference type="EMBL" id="KMM65427.1"/>
    </source>
</evidence>
<proteinExistence type="predicted"/>
<evidence type="ECO:0000313" key="2">
    <source>
        <dbReference type="Proteomes" id="UP000054567"/>
    </source>
</evidence>
<dbReference type="Proteomes" id="UP000054567">
    <property type="component" value="Unassembled WGS sequence"/>
</dbReference>
<reference evidence="1 2" key="1">
    <citation type="submission" date="2007-06" db="EMBL/GenBank/DDBJ databases">
        <title>The Genome Sequence of Coccidioides posadasii RMSCC_3488.</title>
        <authorList>
            <consortium name="Coccidioides Genome Resources Consortium"/>
            <consortium name="The Broad Institute Genome Sequencing Platform"/>
            <person name="Henn M.R."/>
            <person name="Sykes S."/>
            <person name="Young S."/>
            <person name="Jaffe D."/>
            <person name="Berlin A."/>
            <person name="Alvarez P."/>
            <person name="Butler J."/>
            <person name="Gnerre S."/>
            <person name="Grabherr M."/>
            <person name="Mauceli E."/>
            <person name="Brockman W."/>
            <person name="Kodira C."/>
            <person name="Alvarado L."/>
            <person name="Zeng Q."/>
            <person name="Crawford M."/>
            <person name="Antoine C."/>
            <person name="Devon K."/>
            <person name="Galgiani J."/>
            <person name="Orsborn K."/>
            <person name="Lewis M.L."/>
            <person name="Nusbaum C."/>
            <person name="Galagan J."/>
            <person name="Birren B."/>
        </authorList>
    </citation>
    <scope>NUCLEOTIDE SEQUENCE [LARGE SCALE GENOMIC DNA]</scope>
    <source>
        <strain evidence="1 2">RMSCC 3488</strain>
    </source>
</reference>
<dbReference type="EMBL" id="DS268109">
    <property type="protein sequence ID" value="KMM65427.1"/>
    <property type="molecule type" value="Genomic_DNA"/>
</dbReference>
<organism evidence="1 2">
    <name type="scientific">Coccidioides posadasii RMSCC 3488</name>
    <dbReference type="NCBI Taxonomy" id="454284"/>
    <lineage>
        <taxon>Eukaryota</taxon>
        <taxon>Fungi</taxon>
        <taxon>Dikarya</taxon>
        <taxon>Ascomycota</taxon>
        <taxon>Pezizomycotina</taxon>
        <taxon>Eurotiomycetes</taxon>
        <taxon>Eurotiomycetidae</taxon>
        <taxon>Onygenales</taxon>
        <taxon>Onygenaceae</taxon>
        <taxon>Coccidioides</taxon>
    </lineage>
</organism>
<accession>A0A0J6I275</accession>
<dbReference type="AlphaFoldDB" id="A0A0J6I275"/>
<dbReference type="VEuPathDB" id="FungiDB:CPAG_01778"/>